<feature type="signal peptide" evidence="1">
    <location>
        <begin position="1"/>
        <end position="23"/>
    </location>
</feature>
<reference evidence="3 4" key="1">
    <citation type="submission" date="2019-02" db="EMBL/GenBank/DDBJ databases">
        <title>Deep-cultivation of Planctomycetes and their phenomic and genomic characterization uncovers novel biology.</title>
        <authorList>
            <person name="Wiegand S."/>
            <person name="Jogler M."/>
            <person name="Boedeker C."/>
            <person name="Pinto D."/>
            <person name="Vollmers J."/>
            <person name="Rivas-Marin E."/>
            <person name="Kohn T."/>
            <person name="Peeters S.H."/>
            <person name="Heuer A."/>
            <person name="Rast P."/>
            <person name="Oberbeckmann S."/>
            <person name="Bunk B."/>
            <person name="Jeske O."/>
            <person name="Meyerdierks A."/>
            <person name="Storesund J.E."/>
            <person name="Kallscheuer N."/>
            <person name="Luecker S."/>
            <person name="Lage O.M."/>
            <person name="Pohl T."/>
            <person name="Merkel B.J."/>
            <person name="Hornburger P."/>
            <person name="Mueller R.-W."/>
            <person name="Bruemmer F."/>
            <person name="Labrenz M."/>
            <person name="Spormann A.M."/>
            <person name="Op den Camp H."/>
            <person name="Overmann J."/>
            <person name="Amann R."/>
            <person name="Jetten M.S.M."/>
            <person name="Mascher T."/>
            <person name="Medema M.H."/>
            <person name="Devos D.P."/>
            <person name="Kaster A.-K."/>
            <person name="Ovreas L."/>
            <person name="Rohde M."/>
            <person name="Galperin M.Y."/>
            <person name="Jogler C."/>
        </authorList>
    </citation>
    <scope>NUCLEOTIDE SEQUENCE [LARGE SCALE GENOMIC DNA]</scope>
    <source>
        <strain evidence="3 4">TBK1r</strain>
    </source>
</reference>
<dbReference type="SMART" id="SM00327">
    <property type="entry name" value="VWA"/>
    <property type="match status" value="1"/>
</dbReference>
<evidence type="ECO:0000259" key="2">
    <source>
        <dbReference type="PROSITE" id="PS50234"/>
    </source>
</evidence>
<gene>
    <name evidence="3" type="ORF">TBK1r_06150</name>
</gene>
<dbReference type="SUPFAM" id="SSF53300">
    <property type="entry name" value="vWA-like"/>
    <property type="match status" value="1"/>
</dbReference>
<dbReference type="Gene3D" id="2.60.120.200">
    <property type="match status" value="1"/>
</dbReference>
<keyword evidence="4" id="KW-1185">Reference proteome</keyword>
<feature type="chain" id="PRO_5046483780" evidence="1">
    <location>
        <begin position="24"/>
        <end position="667"/>
    </location>
</feature>
<feature type="domain" description="VWFA" evidence="2">
    <location>
        <begin position="25"/>
        <end position="210"/>
    </location>
</feature>
<dbReference type="InterPro" id="IPR013320">
    <property type="entry name" value="ConA-like_dom_sf"/>
</dbReference>
<keyword evidence="1" id="KW-0732">Signal</keyword>
<dbReference type="Gene3D" id="3.40.50.410">
    <property type="entry name" value="von Willebrand factor, type A domain"/>
    <property type="match status" value="1"/>
</dbReference>
<dbReference type="Pfam" id="PF00092">
    <property type="entry name" value="VWA"/>
    <property type="match status" value="1"/>
</dbReference>
<evidence type="ECO:0000256" key="1">
    <source>
        <dbReference type="SAM" id="SignalP"/>
    </source>
</evidence>
<dbReference type="InterPro" id="IPR002035">
    <property type="entry name" value="VWF_A"/>
</dbReference>
<dbReference type="EMBL" id="CP036432">
    <property type="protein sequence ID" value="QDV81695.1"/>
    <property type="molecule type" value="Genomic_DNA"/>
</dbReference>
<organism evidence="3 4">
    <name type="scientific">Stieleria magnilauensis</name>
    <dbReference type="NCBI Taxonomy" id="2527963"/>
    <lineage>
        <taxon>Bacteria</taxon>
        <taxon>Pseudomonadati</taxon>
        <taxon>Planctomycetota</taxon>
        <taxon>Planctomycetia</taxon>
        <taxon>Pirellulales</taxon>
        <taxon>Pirellulaceae</taxon>
        <taxon>Stieleria</taxon>
    </lineage>
</organism>
<protein>
    <submittedName>
        <fullName evidence="3">von Willebrand factor type A domain protein</fullName>
    </submittedName>
</protein>
<dbReference type="RefSeq" id="WP_145207450.1">
    <property type="nucleotide sequence ID" value="NZ_CP036432.1"/>
</dbReference>
<evidence type="ECO:0000313" key="4">
    <source>
        <dbReference type="Proteomes" id="UP000318081"/>
    </source>
</evidence>
<dbReference type="SUPFAM" id="SSF49899">
    <property type="entry name" value="Concanavalin A-like lectins/glucanases"/>
    <property type="match status" value="1"/>
</dbReference>
<dbReference type="PROSITE" id="PS50234">
    <property type="entry name" value="VWFA"/>
    <property type="match status" value="1"/>
</dbReference>
<proteinExistence type="predicted"/>
<sequence length="667" mass="73592">MKNQLLRLALTLIVVLPIASARAADILVIVDSSGSMQESTPDGVSRIDAAKSALLGLPASLRDHNVGVMLFGHRTTSRQAGACQDIELRLPIAPFVEAEYQLTIAALQPLGATPIANSLLLGRDVLLARQRETQKSVIVVTDGNETCGGDPVEVAKMLREAGFNIKIHVVGFDVDRQQEMQLRSIASAGGGEYVLARDASELRKALPEMVHTALRTTVVEELERRELVVDRFDSDALGDEWTVIRPDFERYAAVDGELLIVSQHSDDENNSPHLGDWHDTDKTKNVVQRTAPIVANDYEVSVDLDLAISSLGQGAALQLRADDHHVIELAYSAHPYGNNIERKFTMCKILGDHVASVSSSLATGTASDADQMTLKIVKRGLVFTGFVKIADPKTGKVEWREVGLQAAPGFESAHPALIAANGWENRPEATATFDHFMVHENVLKRTVSDTQPEDAAFFTVFDNTAAFENDFVILDPSKMHMGLNRGLNIVSQYGIPGDESDPLKNLVLLNRELPKGNYEIEVQATTRLTNQNSDVGIALFQDHRSALFLGHAAFGGGGYNYDPQLQFDKVLGDERTGTRQWLSHVRGKQVTLVFKITKRGRKYTAEVYAPTEKKDERAWIRIGEQTLLRFQPRLGFYAWNRSAETYGRGPAHEVNICFERVVVRPID</sequence>
<name>A0ABX5XK11_9BACT</name>
<accession>A0ABX5XK11</accession>
<dbReference type="InterPro" id="IPR036465">
    <property type="entry name" value="vWFA_dom_sf"/>
</dbReference>
<evidence type="ECO:0000313" key="3">
    <source>
        <dbReference type="EMBL" id="QDV81695.1"/>
    </source>
</evidence>
<dbReference type="Proteomes" id="UP000318081">
    <property type="component" value="Chromosome"/>
</dbReference>